<evidence type="ECO:0000313" key="2">
    <source>
        <dbReference type="Proteomes" id="UP001597369"/>
    </source>
</evidence>
<sequence>MLLDLSIFGVEDCFVMTGVGIVASVRDSDKNGMLIVGFTDILLAEDKELTELGIT</sequence>
<dbReference type="RefSeq" id="WP_229962900.1">
    <property type="nucleotide sequence ID" value="NZ_JAJJWI010000038.1"/>
</dbReference>
<organism evidence="1 2">
    <name type="scientific">Pontibacter silvestris</name>
    <dbReference type="NCBI Taxonomy" id="2305183"/>
    <lineage>
        <taxon>Bacteria</taxon>
        <taxon>Pseudomonadati</taxon>
        <taxon>Bacteroidota</taxon>
        <taxon>Cytophagia</taxon>
        <taxon>Cytophagales</taxon>
        <taxon>Hymenobacteraceae</taxon>
        <taxon>Pontibacter</taxon>
    </lineage>
</organism>
<keyword evidence="2" id="KW-1185">Reference proteome</keyword>
<dbReference type="Proteomes" id="UP001597369">
    <property type="component" value="Unassembled WGS sequence"/>
</dbReference>
<reference evidence="2" key="1">
    <citation type="journal article" date="2019" name="Int. J. Syst. Evol. Microbiol.">
        <title>The Global Catalogue of Microorganisms (GCM) 10K type strain sequencing project: providing services to taxonomists for standard genome sequencing and annotation.</title>
        <authorList>
            <consortium name="The Broad Institute Genomics Platform"/>
            <consortium name="The Broad Institute Genome Sequencing Center for Infectious Disease"/>
            <person name="Wu L."/>
            <person name="Ma J."/>
        </authorList>
    </citation>
    <scope>NUCLEOTIDE SEQUENCE [LARGE SCALE GENOMIC DNA]</scope>
    <source>
        <strain evidence="2">JCM 16545</strain>
    </source>
</reference>
<evidence type="ECO:0000313" key="1">
    <source>
        <dbReference type="EMBL" id="MFD2065929.1"/>
    </source>
</evidence>
<dbReference type="EMBL" id="JBHUHV010000013">
    <property type="protein sequence ID" value="MFD2065929.1"/>
    <property type="molecule type" value="Genomic_DNA"/>
</dbReference>
<proteinExistence type="predicted"/>
<gene>
    <name evidence="1" type="ORF">ACFSKU_03480</name>
</gene>
<accession>A0ABW4WT37</accession>
<protein>
    <submittedName>
        <fullName evidence="1">Uncharacterized protein</fullName>
    </submittedName>
</protein>
<comment type="caution">
    <text evidence="1">The sequence shown here is derived from an EMBL/GenBank/DDBJ whole genome shotgun (WGS) entry which is preliminary data.</text>
</comment>
<name>A0ABW4WT37_9BACT</name>